<reference evidence="2 3" key="1">
    <citation type="submission" date="2015-09" db="EMBL/GenBank/DDBJ databases">
        <title>Trachymyrmex zeteki WGS genome.</title>
        <authorList>
            <person name="Nygaard S."/>
            <person name="Hu H."/>
            <person name="Boomsma J."/>
            <person name="Zhang G."/>
        </authorList>
    </citation>
    <scope>NUCLEOTIDE SEQUENCE [LARGE SCALE GENOMIC DNA]</scope>
    <source>
        <strain evidence="2">Tzet28-1</strain>
        <tissue evidence="2">Whole body</tissue>
    </source>
</reference>
<protein>
    <recommendedName>
        <fullName evidence="1">DUF8207 domain-containing protein</fullName>
    </recommendedName>
</protein>
<dbReference type="InterPro" id="IPR058520">
    <property type="entry name" value="DUF8207"/>
</dbReference>
<evidence type="ECO:0000313" key="2">
    <source>
        <dbReference type="EMBL" id="KYQ52413.1"/>
    </source>
</evidence>
<evidence type="ECO:0000313" key="3">
    <source>
        <dbReference type="Proteomes" id="UP000075809"/>
    </source>
</evidence>
<name>A0A151WWZ8_9HYME</name>
<dbReference type="Proteomes" id="UP000075809">
    <property type="component" value="Unassembled WGS sequence"/>
</dbReference>
<gene>
    <name evidence="2" type="ORF">ALC60_08471</name>
</gene>
<dbReference type="EMBL" id="KQ982676">
    <property type="protein sequence ID" value="KYQ52413.1"/>
    <property type="molecule type" value="Genomic_DNA"/>
</dbReference>
<organism evidence="2 3">
    <name type="scientific">Mycetomoellerius zeteki</name>
    <dbReference type="NCBI Taxonomy" id="64791"/>
    <lineage>
        <taxon>Eukaryota</taxon>
        <taxon>Metazoa</taxon>
        <taxon>Ecdysozoa</taxon>
        <taxon>Arthropoda</taxon>
        <taxon>Hexapoda</taxon>
        <taxon>Insecta</taxon>
        <taxon>Pterygota</taxon>
        <taxon>Neoptera</taxon>
        <taxon>Endopterygota</taxon>
        <taxon>Hymenoptera</taxon>
        <taxon>Apocrita</taxon>
        <taxon>Aculeata</taxon>
        <taxon>Formicoidea</taxon>
        <taxon>Formicidae</taxon>
        <taxon>Myrmicinae</taxon>
        <taxon>Mycetomoellerius</taxon>
    </lineage>
</organism>
<proteinExistence type="predicted"/>
<feature type="domain" description="DUF8207" evidence="1">
    <location>
        <begin position="222"/>
        <end position="266"/>
    </location>
</feature>
<dbReference type="AlphaFoldDB" id="A0A151WWZ8"/>
<dbReference type="Pfam" id="PF26634">
    <property type="entry name" value="DUF8207"/>
    <property type="match status" value="1"/>
</dbReference>
<dbReference type="STRING" id="64791.A0A151WWZ8"/>
<keyword evidence="3" id="KW-1185">Reference proteome</keyword>
<evidence type="ECO:0000259" key="1">
    <source>
        <dbReference type="Pfam" id="PF26634"/>
    </source>
</evidence>
<accession>A0A151WWZ8</accession>
<sequence length="351" mass="40320">MCTDEESRRTSVTSFSLQTLTHLVNIPSLLVEALPRFERQRQFMSAMISQGDLHNVETYTLYSFFTSFDALLSLAKYIFQSFVQAGINKTDRIRINCGVYNTSKIEEGAGRPPISKNFEQSIFVISIQGLNVKWSLSSTSVSHSRFSRPLTYIRATAFVTPAAPPIKDPSAPNIGRNGNMPPRFAVRFIGEYLVRRVSIGEIVALRIRNVVFSTRRFPTMPSTRKNVHKYKSMLLMTNAHKHKHHLQGRLLSNREYKYKHVIAPLMSITPKKQKKKFGKGLPHAMTLNDNAIDYVHWDDPNELVDLSSERRRLVGELHAPVRRNFPRRRVIVRGYDDLWQADIVELRPYSS</sequence>